<dbReference type="PROSITE" id="PS51366">
    <property type="entry name" value="MI"/>
    <property type="match status" value="1"/>
</dbReference>
<dbReference type="Gene3D" id="1.25.40.180">
    <property type="match status" value="2"/>
</dbReference>
<evidence type="ECO:0000259" key="5">
    <source>
        <dbReference type="PROSITE" id="PS51366"/>
    </source>
</evidence>
<comment type="similarity">
    <text evidence="1">Belongs to the eukaryotic initiation factor 4G family.</text>
</comment>
<evidence type="ECO:0000256" key="3">
    <source>
        <dbReference type="ARBA" id="ARBA00022917"/>
    </source>
</evidence>
<dbReference type="PANTHER" id="PTHR23253">
    <property type="entry name" value="EUKARYOTIC TRANSLATION INITIATION FACTOR 4 GAMMA"/>
    <property type="match status" value="1"/>
</dbReference>
<dbReference type="InterPro" id="IPR016024">
    <property type="entry name" value="ARM-type_fold"/>
</dbReference>
<feature type="compositionally biased region" description="Low complexity" evidence="4">
    <location>
        <begin position="247"/>
        <end position="264"/>
    </location>
</feature>
<feature type="region of interest" description="Disordered" evidence="4">
    <location>
        <begin position="469"/>
        <end position="492"/>
    </location>
</feature>
<name>A0A813I353_POLGL</name>
<gene>
    <name evidence="6" type="ORF">PGLA2088_LOCUS2783</name>
</gene>
<feature type="region of interest" description="Disordered" evidence="4">
    <location>
        <begin position="138"/>
        <end position="367"/>
    </location>
</feature>
<dbReference type="GO" id="GO:0003729">
    <property type="term" value="F:mRNA binding"/>
    <property type="evidence" value="ECO:0007669"/>
    <property type="project" value="TreeGrafter"/>
</dbReference>
<evidence type="ECO:0000313" key="7">
    <source>
        <dbReference type="Proteomes" id="UP000626109"/>
    </source>
</evidence>
<dbReference type="SUPFAM" id="SSF48371">
    <property type="entry name" value="ARM repeat"/>
    <property type="match status" value="2"/>
</dbReference>
<comment type="caution">
    <text evidence="6">The sequence shown here is derived from an EMBL/GenBank/DDBJ whole genome shotgun (WGS) entry which is preliminary data.</text>
</comment>
<feature type="compositionally biased region" description="Basic and acidic residues" evidence="4">
    <location>
        <begin position="278"/>
        <end position="303"/>
    </location>
</feature>
<feature type="non-terminal residue" evidence="6">
    <location>
        <position position="1"/>
    </location>
</feature>
<evidence type="ECO:0000256" key="1">
    <source>
        <dbReference type="ARBA" id="ARBA00005775"/>
    </source>
</evidence>
<dbReference type="EMBL" id="CAJNNW010002320">
    <property type="protein sequence ID" value="CAE8644130.1"/>
    <property type="molecule type" value="Genomic_DNA"/>
</dbReference>
<feature type="compositionally biased region" description="Basic and acidic residues" evidence="4">
    <location>
        <begin position="351"/>
        <end position="364"/>
    </location>
</feature>
<evidence type="ECO:0000256" key="2">
    <source>
        <dbReference type="ARBA" id="ARBA00022540"/>
    </source>
</evidence>
<accession>A0A813I353</accession>
<dbReference type="PANTHER" id="PTHR23253:SF9">
    <property type="entry name" value="EUKARYOTIC TRANSLATION INITIATION FACTOR 4 GAMMA 2"/>
    <property type="match status" value="1"/>
</dbReference>
<dbReference type="Pfam" id="PF02854">
    <property type="entry name" value="MIF4G"/>
    <property type="match status" value="1"/>
</dbReference>
<dbReference type="GO" id="GO:0016281">
    <property type="term" value="C:eukaryotic translation initiation factor 4F complex"/>
    <property type="evidence" value="ECO:0007669"/>
    <property type="project" value="TreeGrafter"/>
</dbReference>
<feature type="compositionally biased region" description="Basic and acidic residues" evidence="4">
    <location>
        <begin position="148"/>
        <end position="161"/>
    </location>
</feature>
<feature type="domain" description="MI" evidence="5">
    <location>
        <begin position="1"/>
        <end position="116"/>
    </location>
</feature>
<feature type="compositionally biased region" description="Low complexity" evidence="4">
    <location>
        <begin position="336"/>
        <end position="350"/>
    </location>
</feature>
<dbReference type="SMART" id="SM00543">
    <property type="entry name" value="MIF4G"/>
    <property type="match status" value="1"/>
</dbReference>
<proteinExistence type="inferred from homology"/>
<feature type="compositionally biased region" description="Acidic residues" evidence="4">
    <location>
        <begin position="162"/>
        <end position="173"/>
    </location>
</feature>
<dbReference type="GO" id="GO:0003743">
    <property type="term" value="F:translation initiation factor activity"/>
    <property type="evidence" value="ECO:0007669"/>
    <property type="project" value="UniProtKB-KW"/>
</dbReference>
<keyword evidence="2" id="KW-0396">Initiation factor</keyword>
<keyword evidence="3" id="KW-0648">Protein biosynthesis</keyword>
<reference evidence="6" key="1">
    <citation type="submission" date="2021-02" db="EMBL/GenBank/DDBJ databases">
        <authorList>
            <person name="Dougan E. K."/>
            <person name="Rhodes N."/>
            <person name="Thang M."/>
            <person name="Chan C."/>
        </authorList>
    </citation>
    <scope>NUCLEOTIDE SEQUENCE</scope>
</reference>
<dbReference type="Proteomes" id="UP000626109">
    <property type="component" value="Unassembled WGS sequence"/>
</dbReference>
<dbReference type="AlphaFoldDB" id="A0A813I353"/>
<protein>
    <recommendedName>
        <fullName evidence="5">MI domain-containing protein</fullName>
    </recommendedName>
</protein>
<feature type="compositionally biased region" description="Gly residues" evidence="4">
    <location>
        <begin position="211"/>
        <end position="226"/>
    </location>
</feature>
<dbReference type="InterPro" id="IPR003890">
    <property type="entry name" value="MIF4G-like_typ-3"/>
</dbReference>
<organism evidence="6 7">
    <name type="scientific">Polarella glacialis</name>
    <name type="common">Dinoflagellate</name>
    <dbReference type="NCBI Taxonomy" id="89957"/>
    <lineage>
        <taxon>Eukaryota</taxon>
        <taxon>Sar</taxon>
        <taxon>Alveolata</taxon>
        <taxon>Dinophyceae</taxon>
        <taxon>Suessiales</taxon>
        <taxon>Suessiaceae</taxon>
        <taxon>Polarella</taxon>
    </lineage>
</organism>
<sequence>AAKLLQPPLPTVDLAAKVIQQQAMPECHHEFVKRALQESVTWPPALRRRCVALIGQLLEKGVLSREDIQWGVIRLLGQLEDLTLDCPNVAEVAAEHLRALQSKDLLPTSFVKRCRMLRVGGAAGLGVLEAALQPVGDAASAAKSPKGKVQEALESEETREPEAEDSQPLEEVEAAPPSQELAGGGGSCSSAAPTPSVAGRLSGGASISLRPGGGISLRPGGGGSLTGGISLRPGGGASLRPPGEATSAGSSSKGYPPASSSSSAEMGKRAAQSASAKAVEDSDSWRTDAAKHQDSRKNRDRGGKGGSTSGGGRRQQGEGQSSGAGRGEAEPPPTPLAASESSWAAAQQQRRLQEEASAKAERTVAETPCEEEITRRMKAILNKLTLDKFDDLFRQLTTCGISTEEHIRILMTEVFEKATTQHHFVPMYTSLCVHLSEWFSQHVKVGNFKRILLDNCQASFEANLRNSSKELSSKKKKGASPEEVEEMEGRRQEQKKRVLGNIRLIGQLLVKRMVASKVLMACAQELLSEPSASLLEALASLLSTTGQEFDVPSWSHHADLCSVFSRVEELVKDKTIPVRTRFLLQDVLDLRASGWQDMKLATKKLEGPRRIGEFAEGNQDKD</sequence>
<dbReference type="Pfam" id="PF02847">
    <property type="entry name" value="MA3"/>
    <property type="match status" value="1"/>
</dbReference>
<feature type="compositionally biased region" description="Gly residues" evidence="4">
    <location>
        <begin position="304"/>
        <end position="326"/>
    </location>
</feature>
<evidence type="ECO:0000313" key="6">
    <source>
        <dbReference type="EMBL" id="CAE8644130.1"/>
    </source>
</evidence>
<dbReference type="InterPro" id="IPR003891">
    <property type="entry name" value="Initiation_fac_eIF4g_MI"/>
</dbReference>
<evidence type="ECO:0000256" key="4">
    <source>
        <dbReference type="SAM" id="MobiDB-lite"/>
    </source>
</evidence>